<feature type="domain" description="Alpha-D-phosphohexomutase C-terminal" evidence="7">
    <location>
        <begin position="375"/>
        <end position="441"/>
    </location>
</feature>
<gene>
    <name evidence="11" type="ORF">UFOPK3773_00398</name>
</gene>
<dbReference type="FunFam" id="3.40.120.10:FF:000003">
    <property type="entry name" value="Phosphoglucosamine mutase"/>
    <property type="match status" value="1"/>
</dbReference>
<comment type="cofactor">
    <cofactor evidence="1">
        <name>Mg(2+)</name>
        <dbReference type="ChEBI" id="CHEBI:18420"/>
    </cofactor>
</comment>
<dbReference type="PANTHER" id="PTHR42946:SF1">
    <property type="entry name" value="PHOSPHOGLUCOMUTASE (ALPHA-D-GLUCOSE-1,6-BISPHOSPHATE-DEPENDENT)"/>
    <property type="match status" value="1"/>
</dbReference>
<evidence type="ECO:0000313" key="11">
    <source>
        <dbReference type="EMBL" id="CAB4933586.1"/>
    </source>
</evidence>
<dbReference type="InterPro" id="IPR005844">
    <property type="entry name" value="A-D-PHexomutase_a/b/a-I"/>
</dbReference>
<evidence type="ECO:0000256" key="5">
    <source>
        <dbReference type="ARBA" id="ARBA00022842"/>
    </source>
</evidence>
<accession>A0A6J7IS74</accession>
<dbReference type="GO" id="GO:0005829">
    <property type="term" value="C:cytosol"/>
    <property type="evidence" value="ECO:0007669"/>
    <property type="project" value="TreeGrafter"/>
</dbReference>
<feature type="domain" description="Alpha-D-phosphohexomutase alpha/beta/alpha" evidence="10">
    <location>
        <begin position="259"/>
        <end position="368"/>
    </location>
</feature>
<dbReference type="GO" id="GO:0008966">
    <property type="term" value="F:phosphoglucosamine mutase activity"/>
    <property type="evidence" value="ECO:0007669"/>
    <property type="project" value="InterPro"/>
</dbReference>
<dbReference type="Gene3D" id="3.40.120.10">
    <property type="entry name" value="Alpha-D-Glucose-1,6-Bisphosphate, subunit A, domain 3"/>
    <property type="match status" value="3"/>
</dbReference>
<dbReference type="GO" id="GO:0005975">
    <property type="term" value="P:carbohydrate metabolic process"/>
    <property type="evidence" value="ECO:0007669"/>
    <property type="project" value="InterPro"/>
</dbReference>
<feature type="domain" description="Alpha-D-phosphohexomutase alpha/beta/alpha" evidence="8">
    <location>
        <begin position="3"/>
        <end position="137"/>
    </location>
</feature>
<dbReference type="Pfam" id="PF02880">
    <property type="entry name" value="PGM_PMM_III"/>
    <property type="match status" value="1"/>
</dbReference>
<reference evidence="11" key="1">
    <citation type="submission" date="2020-05" db="EMBL/GenBank/DDBJ databases">
        <authorList>
            <person name="Chiriac C."/>
            <person name="Salcher M."/>
            <person name="Ghai R."/>
            <person name="Kavagutti S V."/>
        </authorList>
    </citation>
    <scope>NUCLEOTIDE SEQUENCE</scope>
</reference>
<dbReference type="PANTHER" id="PTHR42946">
    <property type="entry name" value="PHOSPHOHEXOSE MUTASE"/>
    <property type="match status" value="1"/>
</dbReference>
<dbReference type="SUPFAM" id="SSF53738">
    <property type="entry name" value="Phosphoglucomutase, first 3 domains"/>
    <property type="match status" value="3"/>
</dbReference>
<dbReference type="Pfam" id="PF00408">
    <property type="entry name" value="PGM_PMM_IV"/>
    <property type="match status" value="1"/>
</dbReference>
<dbReference type="InterPro" id="IPR005843">
    <property type="entry name" value="A-D-PHexomutase_C"/>
</dbReference>
<dbReference type="InterPro" id="IPR006352">
    <property type="entry name" value="GlmM_bact"/>
</dbReference>
<dbReference type="NCBIfam" id="TIGR01455">
    <property type="entry name" value="glmM"/>
    <property type="match status" value="1"/>
</dbReference>
<dbReference type="GO" id="GO:0000287">
    <property type="term" value="F:magnesium ion binding"/>
    <property type="evidence" value="ECO:0007669"/>
    <property type="project" value="InterPro"/>
</dbReference>
<dbReference type="HAMAP" id="MF_01554_B">
    <property type="entry name" value="GlmM_B"/>
    <property type="match status" value="1"/>
</dbReference>
<keyword evidence="4" id="KW-0479">Metal-binding</keyword>
<dbReference type="EMBL" id="CAFBNF010000025">
    <property type="protein sequence ID" value="CAB4933586.1"/>
    <property type="molecule type" value="Genomic_DNA"/>
</dbReference>
<dbReference type="InterPro" id="IPR005845">
    <property type="entry name" value="A-D-PHexomutase_a/b/a-II"/>
</dbReference>
<dbReference type="Pfam" id="PF02879">
    <property type="entry name" value="PGM_PMM_II"/>
    <property type="match status" value="1"/>
</dbReference>
<dbReference type="Pfam" id="PF02878">
    <property type="entry name" value="PGM_PMM_I"/>
    <property type="match status" value="1"/>
</dbReference>
<dbReference type="FunFam" id="3.30.310.50:FF:000001">
    <property type="entry name" value="Phosphoglucosamine mutase"/>
    <property type="match status" value="1"/>
</dbReference>
<dbReference type="InterPro" id="IPR005846">
    <property type="entry name" value="A-D-PHexomutase_a/b/a-III"/>
</dbReference>
<dbReference type="FunFam" id="3.40.120.10:FF:000001">
    <property type="entry name" value="Phosphoglucosamine mutase"/>
    <property type="match status" value="1"/>
</dbReference>
<feature type="domain" description="Alpha-D-phosphohexomutase alpha/beta/alpha" evidence="9">
    <location>
        <begin position="160"/>
        <end position="255"/>
    </location>
</feature>
<evidence type="ECO:0000256" key="2">
    <source>
        <dbReference type="ARBA" id="ARBA00010231"/>
    </source>
</evidence>
<organism evidence="11">
    <name type="scientific">freshwater metagenome</name>
    <dbReference type="NCBI Taxonomy" id="449393"/>
    <lineage>
        <taxon>unclassified sequences</taxon>
        <taxon>metagenomes</taxon>
        <taxon>ecological metagenomes</taxon>
    </lineage>
</organism>
<keyword evidence="3" id="KW-0597">Phosphoprotein</keyword>
<dbReference type="GO" id="GO:0004615">
    <property type="term" value="F:phosphomannomutase activity"/>
    <property type="evidence" value="ECO:0007669"/>
    <property type="project" value="TreeGrafter"/>
</dbReference>
<dbReference type="GO" id="GO:0009252">
    <property type="term" value="P:peptidoglycan biosynthetic process"/>
    <property type="evidence" value="ECO:0007669"/>
    <property type="project" value="TreeGrafter"/>
</dbReference>
<dbReference type="CDD" id="cd05802">
    <property type="entry name" value="GlmM"/>
    <property type="match status" value="1"/>
</dbReference>
<keyword evidence="6" id="KW-0413">Isomerase</keyword>
<keyword evidence="5" id="KW-0460">Magnesium</keyword>
<dbReference type="InterPro" id="IPR005841">
    <property type="entry name" value="Alpha-D-phosphohexomutase_SF"/>
</dbReference>
<dbReference type="GO" id="GO:0006048">
    <property type="term" value="P:UDP-N-acetylglucosamine biosynthetic process"/>
    <property type="evidence" value="ECO:0007669"/>
    <property type="project" value="TreeGrafter"/>
</dbReference>
<evidence type="ECO:0000256" key="6">
    <source>
        <dbReference type="ARBA" id="ARBA00023235"/>
    </source>
</evidence>
<dbReference type="InterPro" id="IPR050060">
    <property type="entry name" value="Phosphoglucosamine_mutase"/>
</dbReference>
<dbReference type="PRINTS" id="PR00509">
    <property type="entry name" value="PGMPMM"/>
</dbReference>
<evidence type="ECO:0000259" key="10">
    <source>
        <dbReference type="Pfam" id="PF02880"/>
    </source>
</evidence>
<protein>
    <submittedName>
        <fullName evidence="11">Unannotated protein</fullName>
    </submittedName>
</protein>
<dbReference type="InterPro" id="IPR016055">
    <property type="entry name" value="A-D-PHexomutase_a/b/a-I/II/III"/>
</dbReference>
<dbReference type="Gene3D" id="3.30.310.50">
    <property type="entry name" value="Alpha-D-phosphohexomutase, C-terminal domain"/>
    <property type="match status" value="1"/>
</dbReference>
<sequence>MGRLFGTDGVRGLANRDLTAELALDLAVAAAHILTETRHDGGGTRPLAIVGRDPRASGEFLEAAVVAGLASAGVDVLRVGVLPTPAVSWLTAQHGADIGVMLSASHNAMPDNGIKFFARGGHKLADELEDRIESRLREPWDRPVGAAVGRISDLVDAGTDYVAHLVATLPNRLDGLRVVVDCANGAASRVGPEAYRLAGADVIEIHSSPDGLNINEGCGSTHLGDLQAAVVAHGADVGVAHDGDADRFLAVDSNGSVVDGDQILALLALALRDRGELVSDTVVTTVMANLGFMRAMSTAGIGVVETAVGDRYVLEAMRAGGFILGGEQSGHIIMSEHATTGDGTLTALHTLARVAELGHPLHEVASVMAHVPQVLINVPNVDKARVDADDAVQSAVRAAEAELGDDGRVLLRPSGTEPLVRVMVEAVDAQQAQSVAESLAAVVAASLPLNR</sequence>
<evidence type="ECO:0000259" key="7">
    <source>
        <dbReference type="Pfam" id="PF00408"/>
    </source>
</evidence>
<proteinExistence type="inferred from homology"/>
<dbReference type="InterPro" id="IPR036900">
    <property type="entry name" value="A-D-PHexomutase_C_sf"/>
</dbReference>
<evidence type="ECO:0000259" key="9">
    <source>
        <dbReference type="Pfam" id="PF02879"/>
    </source>
</evidence>
<dbReference type="SUPFAM" id="SSF55957">
    <property type="entry name" value="Phosphoglucomutase, C-terminal domain"/>
    <property type="match status" value="1"/>
</dbReference>
<evidence type="ECO:0000259" key="8">
    <source>
        <dbReference type="Pfam" id="PF02878"/>
    </source>
</evidence>
<dbReference type="AlphaFoldDB" id="A0A6J7IS74"/>
<name>A0A6J7IS74_9ZZZZ</name>
<evidence type="ECO:0000256" key="3">
    <source>
        <dbReference type="ARBA" id="ARBA00022553"/>
    </source>
</evidence>
<evidence type="ECO:0000256" key="1">
    <source>
        <dbReference type="ARBA" id="ARBA00001946"/>
    </source>
</evidence>
<comment type="similarity">
    <text evidence="2">Belongs to the phosphohexose mutase family.</text>
</comment>
<evidence type="ECO:0000256" key="4">
    <source>
        <dbReference type="ARBA" id="ARBA00022723"/>
    </source>
</evidence>